<dbReference type="EMBL" id="VOAH01000003">
    <property type="protein sequence ID" value="TVP41364.1"/>
    <property type="molecule type" value="Genomic_DNA"/>
</dbReference>
<accession>A0A557SXN5</accession>
<sequence>MFQSKNLQKWKSVTVRLKEDELAVLNTKLDLNGFKTFSEFIHAWVRGQYPLHENNEQVEKLIQNIRDKGVRDPLTGEFNPTFYRNVDSKDMLRDLSTRYVYLKHAKDLVRYYERYVDIFFTKPHLIASESGHKRAWICDAMRKFGMYYDRKMHNPELKILIEEIIKRYELNKKMRIHDRIWLADEGFIEAMVHKALEIDGDIGIIIKFAFFSGLRGEEITYAHETPICDSLTGCSCSKLHITQKKNVSIIVLNRIVGQKHSYFTIVPTTLWKMFKNLSKVTKEERNISHMMIKNHTESKATLMDLRKFHYNILCRSEMGEIGAEVLAGRAKSISAKHYLIHELDKISDQYSRCMLKTYFG</sequence>
<dbReference type="InterPro" id="IPR013762">
    <property type="entry name" value="Integrase-like_cat_sf"/>
</dbReference>
<evidence type="ECO:0000313" key="2">
    <source>
        <dbReference type="EMBL" id="TVP41364.1"/>
    </source>
</evidence>
<dbReference type="AlphaFoldDB" id="A0A557SXN5"/>
<dbReference type="GO" id="GO:0015074">
    <property type="term" value="P:DNA integration"/>
    <property type="evidence" value="ECO:0007669"/>
    <property type="project" value="InterPro"/>
</dbReference>
<dbReference type="GO" id="GO:0006310">
    <property type="term" value="P:DNA recombination"/>
    <property type="evidence" value="ECO:0007669"/>
    <property type="project" value="InterPro"/>
</dbReference>
<reference evidence="2 3" key="1">
    <citation type="journal article" date="2019" name="Front. Microbiol.">
        <title>Ammonia Oxidation by the Arctic Terrestrial Thaumarchaeote Candidatus Nitrosocosmicus arcticus Is Stimulated by Increasing Temperatures.</title>
        <authorList>
            <person name="Alves R.J.E."/>
            <person name="Kerou M."/>
            <person name="Zappe A."/>
            <person name="Bittner R."/>
            <person name="Abby S.S."/>
            <person name="Schmidt H.A."/>
            <person name="Pfeifer K."/>
            <person name="Schleper C."/>
        </authorList>
    </citation>
    <scope>NUCLEOTIDE SEQUENCE [LARGE SCALE GENOMIC DNA]</scope>
    <source>
        <strain evidence="2 3">Kfb</strain>
    </source>
</reference>
<evidence type="ECO:0000259" key="1">
    <source>
        <dbReference type="Pfam" id="PF16795"/>
    </source>
</evidence>
<evidence type="ECO:0000313" key="3">
    <source>
        <dbReference type="Proteomes" id="UP000315289"/>
    </source>
</evidence>
<dbReference type="InterPro" id="IPR031857">
    <property type="entry name" value="Integrase_SSV1_C"/>
</dbReference>
<dbReference type="Gene3D" id="1.10.443.10">
    <property type="entry name" value="Intergrase catalytic core"/>
    <property type="match status" value="1"/>
</dbReference>
<keyword evidence="3" id="KW-1185">Reference proteome</keyword>
<dbReference type="Pfam" id="PF16795">
    <property type="entry name" value="Phage_integr_3"/>
    <property type="match status" value="1"/>
</dbReference>
<feature type="domain" description="Integrase SSV1 C-terminal" evidence="1">
    <location>
        <begin position="197"/>
        <end position="351"/>
    </location>
</feature>
<name>A0A557SXN5_9ARCH</name>
<protein>
    <recommendedName>
        <fullName evidence="1">Integrase SSV1 C-terminal domain-containing protein</fullName>
    </recommendedName>
</protein>
<gene>
    <name evidence="2" type="ORF">NARC_30078</name>
</gene>
<dbReference type="Proteomes" id="UP000315289">
    <property type="component" value="Unassembled WGS sequence"/>
</dbReference>
<proteinExistence type="predicted"/>
<organism evidence="2 3">
    <name type="scientific">Candidatus Nitrosocosmicus arcticus</name>
    <dbReference type="NCBI Taxonomy" id="2035267"/>
    <lineage>
        <taxon>Archaea</taxon>
        <taxon>Nitrososphaerota</taxon>
        <taxon>Nitrososphaeria</taxon>
        <taxon>Nitrososphaerales</taxon>
        <taxon>Nitrososphaeraceae</taxon>
        <taxon>Candidatus Nitrosocosmicus</taxon>
    </lineage>
</organism>
<dbReference type="GO" id="GO:0003677">
    <property type="term" value="F:DNA binding"/>
    <property type="evidence" value="ECO:0007669"/>
    <property type="project" value="InterPro"/>
</dbReference>
<comment type="caution">
    <text evidence="2">The sequence shown here is derived from an EMBL/GenBank/DDBJ whole genome shotgun (WGS) entry which is preliminary data.</text>
</comment>